<keyword evidence="6 8" id="KW-0472">Membrane</keyword>
<dbReference type="PANTHER" id="PTHR30069:SF29">
    <property type="entry name" value="HEMOGLOBIN AND HEMOGLOBIN-HAPTOGLOBIN-BINDING PROTEIN 1-RELATED"/>
    <property type="match status" value="1"/>
</dbReference>
<organism evidence="11 12">
    <name type="scientific">Mucilaginibacter pallidiroseus</name>
    <dbReference type="NCBI Taxonomy" id="2599295"/>
    <lineage>
        <taxon>Bacteria</taxon>
        <taxon>Pseudomonadati</taxon>
        <taxon>Bacteroidota</taxon>
        <taxon>Sphingobacteriia</taxon>
        <taxon>Sphingobacteriales</taxon>
        <taxon>Sphingobacteriaceae</taxon>
        <taxon>Mucilaginibacter</taxon>
    </lineage>
</organism>
<accession>A0A563UIY5</accession>
<evidence type="ECO:0000256" key="4">
    <source>
        <dbReference type="ARBA" id="ARBA00022692"/>
    </source>
</evidence>
<keyword evidence="11" id="KW-0675">Receptor</keyword>
<evidence type="ECO:0000256" key="1">
    <source>
        <dbReference type="ARBA" id="ARBA00004571"/>
    </source>
</evidence>
<keyword evidence="7 8" id="KW-0998">Cell outer membrane</keyword>
<dbReference type="Gene3D" id="2.40.170.20">
    <property type="entry name" value="TonB-dependent receptor, beta-barrel domain"/>
    <property type="match status" value="1"/>
</dbReference>
<dbReference type="InterPro" id="IPR037066">
    <property type="entry name" value="Plug_dom_sf"/>
</dbReference>
<evidence type="ECO:0000313" key="11">
    <source>
        <dbReference type="EMBL" id="TWR31263.1"/>
    </source>
</evidence>
<dbReference type="InterPro" id="IPR012910">
    <property type="entry name" value="Plug_dom"/>
</dbReference>
<evidence type="ECO:0000256" key="8">
    <source>
        <dbReference type="PROSITE-ProRule" id="PRU01360"/>
    </source>
</evidence>
<keyword evidence="5" id="KW-0732">Signal</keyword>
<dbReference type="PROSITE" id="PS52016">
    <property type="entry name" value="TONB_DEPENDENT_REC_3"/>
    <property type="match status" value="1"/>
</dbReference>
<feature type="transmembrane region" description="Helical" evidence="9">
    <location>
        <begin position="15"/>
        <end position="35"/>
    </location>
</feature>
<protein>
    <submittedName>
        <fullName evidence="11">TonB-dependent receptor</fullName>
    </submittedName>
</protein>
<comment type="subcellular location">
    <subcellularLocation>
        <location evidence="1 8">Cell outer membrane</location>
        <topology evidence="1 8">Multi-pass membrane protein</topology>
    </subcellularLocation>
</comment>
<evidence type="ECO:0000313" key="12">
    <source>
        <dbReference type="Proteomes" id="UP000320042"/>
    </source>
</evidence>
<keyword evidence="4 8" id="KW-0812">Transmembrane</keyword>
<dbReference type="InterPro" id="IPR039426">
    <property type="entry name" value="TonB-dep_rcpt-like"/>
</dbReference>
<evidence type="ECO:0000256" key="9">
    <source>
        <dbReference type="SAM" id="Phobius"/>
    </source>
</evidence>
<gene>
    <name evidence="11" type="ORF">FPZ43_01950</name>
</gene>
<dbReference type="GO" id="GO:0044718">
    <property type="term" value="P:siderophore transmembrane transport"/>
    <property type="evidence" value="ECO:0007669"/>
    <property type="project" value="TreeGrafter"/>
</dbReference>
<comment type="caution">
    <text evidence="11">The sequence shown here is derived from an EMBL/GenBank/DDBJ whole genome shotgun (WGS) entry which is preliminary data.</text>
</comment>
<evidence type="ECO:0000256" key="7">
    <source>
        <dbReference type="ARBA" id="ARBA00023237"/>
    </source>
</evidence>
<keyword evidence="3 8" id="KW-1134">Transmembrane beta strand</keyword>
<feature type="domain" description="TonB-dependent receptor plug" evidence="10">
    <location>
        <begin position="82"/>
        <end position="174"/>
    </location>
</feature>
<dbReference type="Pfam" id="PF07715">
    <property type="entry name" value="Plug"/>
    <property type="match status" value="1"/>
</dbReference>
<dbReference type="PANTHER" id="PTHR30069">
    <property type="entry name" value="TONB-DEPENDENT OUTER MEMBRANE RECEPTOR"/>
    <property type="match status" value="1"/>
</dbReference>
<dbReference type="Gene3D" id="2.170.130.10">
    <property type="entry name" value="TonB-dependent receptor, plug domain"/>
    <property type="match status" value="1"/>
</dbReference>
<evidence type="ECO:0000256" key="6">
    <source>
        <dbReference type="ARBA" id="ARBA00023136"/>
    </source>
</evidence>
<keyword evidence="9" id="KW-1133">Transmembrane helix</keyword>
<dbReference type="AlphaFoldDB" id="A0A563UIY5"/>
<evidence type="ECO:0000256" key="5">
    <source>
        <dbReference type="ARBA" id="ARBA00022729"/>
    </source>
</evidence>
<dbReference type="InterPro" id="IPR036942">
    <property type="entry name" value="Beta-barrel_TonB_sf"/>
</dbReference>
<comment type="similarity">
    <text evidence="8">Belongs to the TonB-dependent receptor family.</text>
</comment>
<dbReference type="GO" id="GO:0009279">
    <property type="term" value="C:cell outer membrane"/>
    <property type="evidence" value="ECO:0007669"/>
    <property type="project" value="UniProtKB-SubCell"/>
</dbReference>
<proteinExistence type="inferred from homology"/>
<dbReference type="GO" id="GO:0015344">
    <property type="term" value="F:siderophore uptake transmembrane transporter activity"/>
    <property type="evidence" value="ECO:0007669"/>
    <property type="project" value="TreeGrafter"/>
</dbReference>
<dbReference type="OrthoDB" id="9762903at2"/>
<dbReference type="EMBL" id="VOEJ01000001">
    <property type="protein sequence ID" value="TWR31263.1"/>
    <property type="molecule type" value="Genomic_DNA"/>
</dbReference>
<keyword evidence="12" id="KW-1185">Reference proteome</keyword>
<sequence>MDWLLKKEAAICISVLFHMLCVCNYMAHVHYLILFRKPASRLSYLLWPLLWFVSLAAMAQTDTTSRKLNEVTIIATSRLNNKTITSAQQINSTDFIKLNALNVADAVRNFAGVNVKDYGGIGGLKTISVRSLGSTHTAVLLDGVQINDAQNGQIDLSKFVLTNVSQVALFNGQPDDLLQPARAFAAGSVLSVKSIVPNLSIIKPYHVLAGVKGGSFGLVNPYFQWQQRLNASWSLVANANYTYANGRYKYKVEGDGSDTLAVRRNGDVKALQADAAVYWHKSDSSDLTVRFNYYNSKRGLPGAVIFYNPYTTERLENEDAFVQAKYSRTFKNSLRILLSSKVSQLKTRYLDPQFLNTQGYLDQHYRQREAYQSAAIAYQLLPGWEVSYAVDASYIKMDADIYNYAYPGRFTLLNVLASKLTKGNWMLQGNLLQTNIGERVKQGKPMASQSILKPTLMASFKPFDHTGLLIRAFYKDIFRAPTLDELYFYAILPRTIKPEDVKQYNLGATYQVKTDNLLQDIELTSDAYYNHVANKILAIPNKNPAIYSFSNIGKVDIKGIDVTLKIQTHQISNWSLSAAASYTFQKAIDVSDESSSTYLQQIPYTPKHTLALNAGVNCKAFSIYVNHLLSSHRYYTGNNLPEYLVPGYGVTDASAIYHFKAGAMPAQLSVEANNLSNKNYSIIRSYPMPGRSYRLSFQITI</sequence>
<name>A0A563UIY5_9SPHI</name>
<dbReference type="Proteomes" id="UP000320042">
    <property type="component" value="Unassembled WGS sequence"/>
</dbReference>
<evidence type="ECO:0000259" key="10">
    <source>
        <dbReference type="Pfam" id="PF07715"/>
    </source>
</evidence>
<keyword evidence="2 8" id="KW-0813">Transport</keyword>
<evidence type="ECO:0000256" key="3">
    <source>
        <dbReference type="ARBA" id="ARBA00022452"/>
    </source>
</evidence>
<reference evidence="11 12" key="1">
    <citation type="submission" date="2019-07" db="EMBL/GenBank/DDBJ databases">
        <authorList>
            <person name="Kim J."/>
        </authorList>
    </citation>
    <scope>NUCLEOTIDE SEQUENCE [LARGE SCALE GENOMIC DNA]</scope>
    <source>
        <strain evidence="12">dk17</strain>
    </source>
</reference>
<dbReference type="SUPFAM" id="SSF56935">
    <property type="entry name" value="Porins"/>
    <property type="match status" value="1"/>
</dbReference>
<evidence type="ECO:0000256" key="2">
    <source>
        <dbReference type="ARBA" id="ARBA00022448"/>
    </source>
</evidence>